<proteinExistence type="predicted"/>
<feature type="region of interest" description="Disordered" evidence="1">
    <location>
        <begin position="82"/>
        <end position="105"/>
    </location>
</feature>
<dbReference type="EMBL" id="BAABME010002859">
    <property type="protein sequence ID" value="GAA0156411.1"/>
    <property type="molecule type" value="Genomic_DNA"/>
</dbReference>
<evidence type="ECO:0000313" key="3">
    <source>
        <dbReference type="Proteomes" id="UP001454036"/>
    </source>
</evidence>
<protein>
    <submittedName>
        <fullName evidence="2">Uncharacterized protein</fullName>
    </submittedName>
</protein>
<dbReference type="Proteomes" id="UP001454036">
    <property type="component" value="Unassembled WGS sequence"/>
</dbReference>
<name>A0AAV3Q0C9_LITER</name>
<dbReference type="AlphaFoldDB" id="A0AAV3Q0C9"/>
<feature type="compositionally biased region" description="Low complexity" evidence="1">
    <location>
        <begin position="87"/>
        <end position="98"/>
    </location>
</feature>
<comment type="caution">
    <text evidence="2">The sequence shown here is derived from an EMBL/GenBank/DDBJ whole genome shotgun (WGS) entry which is preliminary data.</text>
</comment>
<gene>
    <name evidence="2" type="ORF">LIER_13920</name>
</gene>
<organism evidence="2 3">
    <name type="scientific">Lithospermum erythrorhizon</name>
    <name type="common">Purple gromwell</name>
    <name type="synonym">Lithospermum officinale var. erythrorhizon</name>
    <dbReference type="NCBI Taxonomy" id="34254"/>
    <lineage>
        <taxon>Eukaryota</taxon>
        <taxon>Viridiplantae</taxon>
        <taxon>Streptophyta</taxon>
        <taxon>Embryophyta</taxon>
        <taxon>Tracheophyta</taxon>
        <taxon>Spermatophyta</taxon>
        <taxon>Magnoliopsida</taxon>
        <taxon>eudicotyledons</taxon>
        <taxon>Gunneridae</taxon>
        <taxon>Pentapetalae</taxon>
        <taxon>asterids</taxon>
        <taxon>lamiids</taxon>
        <taxon>Boraginales</taxon>
        <taxon>Boraginaceae</taxon>
        <taxon>Boraginoideae</taxon>
        <taxon>Lithospermeae</taxon>
        <taxon>Lithospermum</taxon>
    </lineage>
</organism>
<keyword evidence="3" id="KW-1185">Reference proteome</keyword>
<evidence type="ECO:0000313" key="2">
    <source>
        <dbReference type="EMBL" id="GAA0156411.1"/>
    </source>
</evidence>
<accession>A0AAV3Q0C9</accession>
<feature type="region of interest" description="Disordered" evidence="1">
    <location>
        <begin position="1"/>
        <end position="62"/>
    </location>
</feature>
<evidence type="ECO:0000256" key="1">
    <source>
        <dbReference type="SAM" id="MobiDB-lite"/>
    </source>
</evidence>
<reference evidence="2 3" key="1">
    <citation type="submission" date="2024-01" db="EMBL/GenBank/DDBJ databases">
        <title>The complete chloroplast genome sequence of Lithospermum erythrorhizon: insights into the phylogenetic relationship among Boraginaceae species and the maternal lineages of purple gromwells.</title>
        <authorList>
            <person name="Okada T."/>
            <person name="Watanabe K."/>
        </authorList>
    </citation>
    <scope>NUCLEOTIDE SEQUENCE [LARGE SCALE GENOMIC DNA]</scope>
</reference>
<sequence>MARTKRTTKKISLPNPSPRKREKSAGGVKFASPSSPVSPPASPSSARPIVGLLSPKPSPEKTMHEALTRLLDQGIMWRMTNLGLGTPQGRNAGARAAGSPPPSQQLPLDMALLEQDPRRALAERDVADRDAFTAHREMERLRRAYFQDSPL</sequence>